<dbReference type="GO" id="GO:0008061">
    <property type="term" value="F:chitin binding"/>
    <property type="evidence" value="ECO:0007669"/>
    <property type="project" value="InterPro"/>
</dbReference>
<dbReference type="InterPro" id="IPR001223">
    <property type="entry name" value="Glyco_hydro18_cat"/>
</dbReference>
<keyword evidence="1 3" id="KW-0378">Hydrolase</keyword>
<dbReference type="Gene3D" id="3.10.50.10">
    <property type="match status" value="1"/>
</dbReference>
<dbReference type="InterPro" id="IPR029070">
    <property type="entry name" value="Chitinase_insertion_sf"/>
</dbReference>
<organism evidence="7 8">
    <name type="scientific">Porphyra umbilicalis</name>
    <name type="common">Purple laver</name>
    <name type="synonym">Red alga</name>
    <dbReference type="NCBI Taxonomy" id="2786"/>
    <lineage>
        <taxon>Eukaryota</taxon>
        <taxon>Rhodophyta</taxon>
        <taxon>Bangiophyceae</taxon>
        <taxon>Bangiales</taxon>
        <taxon>Bangiaceae</taxon>
        <taxon>Porphyra</taxon>
    </lineage>
</organism>
<sequence>MAPFPGVAVRAAAAVSLVAAVAAAAAGATYCGTSWAAAGACSRACPSGTDAECGPGEACYADVRCARNFCGSTYAAATACGRQCPAGTDGDGFTSAALVAAAPRYTHLAWAFAAVGVDGSLVPAAAGDPAAWRSFNAAVKAAAPGLHTSLAVGGWAFSSGATAGRWSAMVATPRTRAAFVTSAVQTLTAGGFDGLDIDWEFPGAPDRGGRPTDAAGLVALVTDLRAAFSTAGGRRLGLTVALPAGGPYARGFDVARLAPHVDWFHVMAYDLAGGGRVTGAHTGIAGVTAAVRLYRGAGVPPSRLVLGTAAYGRTWAVVDAAACAAGGGRACAASGVGRAGACSGEAGFLSNREIAAARARSPPVGGVLDGAAWALVDGDTYVSYDTAATLEVKRAYARAQGLRGWMVWSVDQVV</sequence>
<keyword evidence="8" id="KW-1185">Reference proteome</keyword>
<feature type="domain" description="GH18" evidence="6">
    <location>
        <begin position="80"/>
        <end position="414"/>
    </location>
</feature>
<dbReference type="Proteomes" id="UP000218209">
    <property type="component" value="Unassembled WGS sequence"/>
</dbReference>
<dbReference type="GO" id="GO:0005975">
    <property type="term" value="P:carbohydrate metabolic process"/>
    <property type="evidence" value="ECO:0007669"/>
    <property type="project" value="InterPro"/>
</dbReference>
<dbReference type="OrthoDB" id="73875at2759"/>
<dbReference type="InterPro" id="IPR011583">
    <property type="entry name" value="Chitinase_II/V-like_cat"/>
</dbReference>
<name>A0A1X6NQN9_PORUM</name>
<gene>
    <name evidence="7" type="ORF">BU14_0626s0007</name>
</gene>
<dbReference type="PROSITE" id="PS51910">
    <property type="entry name" value="GH18_2"/>
    <property type="match status" value="1"/>
</dbReference>
<protein>
    <recommendedName>
        <fullName evidence="6">GH18 domain-containing protein</fullName>
    </recommendedName>
</protein>
<dbReference type="InterPro" id="IPR017853">
    <property type="entry name" value="GH"/>
</dbReference>
<comment type="similarity">
    <text evidence="4">Belongs to the glycosyl hydrolase 18 family.</text>
</comment>
<dbReference type="InterPro" id="IPR050314">
    <property type="entry name" value="Glycosyl_Hydrlase_18"/>
</dbReference>
<evidence type="ECO:0000256" key="3">
    <source>
        <dbReference type="RuleBase" id="RU000489"/>
    </source>
</evidence>
<dbReference type="Gene3D" id="3.20.20.80">
    <property type="entry name" value="Glycosidases"/>
    <property type="match status" value="1"/>
</dbReference>
<dbReference type="SUPFAM" id="SSF54556">
    <property type="entry name" value="Chitinase insertion domain"/>
    <property type="match status" value="1"/>
</dbReference>
<dbReference type="SMART" id="SM00636">
    <property type="entry name" value="Glyco_18"/>
    <property type="match status" value="1"/>
</dbReference>
<proteinExistence type="inferred from homology"/>
<keyword evidence="2 3" id="KW-0326">Glycosidase</keyword>
<dbReference type="PANTHER" id="PTHR11177">
    <property type="entry name" value="CHITINASE"/>
    <property type="match status" value="1"/>
</dbReference>
<feature type="signal peptide" evidence="5">
    <location>
        <begin position="1"/>
        <end position="27"/>
    </location>
</feature>
<dbReference type="AlphaFoldDB" id="A0A1X6NQN9"/>
<evidence type="ECO:0000313" key="8">
    <source>
        <dbReference type="Proteomes" id="UP000218209"/>
    </source>
</evidence>
<dbReference type="SUPFAM" id="SSF51445">
    <property type="entry name" value="(Trans)glycosidases"/>
    <property type="match status" value="1"/>
</dbReference>
<evidence type="ECO:0000313" key="7">
    <source>
        <dbReference type="EMBL" id="OSX70939.1"/>
    </source>
</evidence>
<dbReference type="GO" id="GO:0004553">
    <property type="term" value="F:hydrolase activity, hydrolyzing O-glycosyl compounds"/>
    <property type="evidence" value="ECO:0007669"/>
    <property type="project" value="InterPro"/>
</dbReference>
<dbReference type="EMBL" id="KV919187">
    <property type="protein sequence ID" value="OSX70939.1"/>
    <property type="molecule type" value="Genomic_DNA"/>
</dbReference>
<dbReference type="PROSITE" id="PS01095">
    <property type="entry name" value="GH18_1"/>
    <property type="match status" value="1"/>
</dbReference>
<evidence type="ECO:0000256" key="4">
    <source>
        <dbReference type="RuleBase" id="RU004453"/>
    </source>
</evidence>
<reference evidence="7 8" key="1">
    <citation type="submission" date="2017-03" db="EMBL/GenBank/DDBJ databases">
        <title>WGS assembly of Porphyra umbilicalis.</title>
        <authorList>
            <person name="Brawley S.H."/>
            <person name="Blouin N.A."/>
            <person name="Ficko-Blean E."/>
            <person name="Wheeler G.L."/>
            <person name="Lohr M."/>
            <person name="Goodson H.V."/>
            <person name="Jenkins J.W."/>
            <person name="Blaby-Haas C.E."/>
            <person name="Helliwell K.E."/>
            <person name="Chan C."/>
            <person name="Marriage T."/>
            <person name="Bhattacharya D."/>
            <person name="Klein A.S."/>
            <person name="Badis Y."/>
            <person name="Brodie J."/>
            <person name="Cao Y."/>
            <person name="Collen J."/>
            <person name="Dittami S.M."/>
            <person name="Gachon C.M."/>
            <person name="Green B.R."/>
            <person name="Karpowicz S."/>
            <person name="Kim J.W."/>
            <person name="Kudahl U."/>
            <person name="Lin S."/>
            <person name="Michel G."/>
            <person name="Mittag M."/>
            <person name="Olson B.J."/>
            <person name="Pangilinan J."/>
            <person name="Peng Y."/>
            <person name="Qiu H."/>
            <person name="Shu S."/>
            <person name="Singer J.T."/>
            <person name="Smith A.G."/>
            <person name="Sprecher B.N."/>
            <person name="Wagner V."/>
            <person name="Wang W."/>
            <person name="Wang Z.-Y."/>
            <person name="Yan J."/>
            <person name="Yarish C."/>
            <person name="Zoeuner-Riek S."/>
            <person name="Zhuang Y."/>
            <person name="Zou Y."/>
            <person name="Lindquist E.A."/>
            <person name="Grimwood J."/>
            <person name="Barry K."/>
            <person name="Rokhsar D.S."/>
            <person name="Schmutz J."/>
            <person name="Stiller J.W."/>
            <person name="Grossman A.R."/>
            <person name="Prochnik S.E."/>
        </authorList>
    </citation>
    <scope>NUCLEOTIDE SEQUENCE [LARGE SCALE GENOMIC DNA]</scope>
    <source>
        <strain evidence="7">4086291</strain>
    </source>
</reference>
<evidence type="ECO:0000256" key="2">
    <source>
        <dbReference type="ARBA" id="ARBA00023295"/>
    </source>
</evidence>
<feature type="chain" id="PRO_5012846680" description="GH18 domain-containing protein" evidence="5">
    <location>
        <begin position="28"/>
        <end position="414"/>
    </location>
</feature>
<evidence type="ECO:0000256" key="5">
    <source>
        <dbReference type="SAM" id="SignalP"/>
    </source>
</evidence>
<dbReference type="InterPro" id="IPR001579">
    <property type="entry name" value="Glyco_hydro_18_chit_AS"/>
</dbReference>
<keyword evidence="5" id="KW-0732">Signal</keyword>
<evidence type="ECO:0000259" key="6">
    <source>
        <dbReference type="PROSITE" id="PS51910"/>
    </source>
</evidence>
<dbReference type="Pfam" id="PF00704">
    <property type="entry name" value="Glyco_hydro_18"/>
    <property type="match status" value="1"/>
</dbReference>
<dbReference type="PANTHER" id="PTHR11177:SF333">
    <property type="entry name" value="CHITINASE"/>
    <property type="match status" value="1"/>
</dbReference>
<evidence type="ECO:0000256" key="1">
    <source>
        <dbReference type="ARBA" id="ARBA00022801"/>
    </source>
</evidence>
<accession>A0A1X6NQN9</accession>